<proteinExistence type="predicted"/>
<comment type="caution">
    <text evidence="6">The sequence shown here is derived from an EMBL/GenBank/DDBJ whole genome shotgun (WGS) entry which is preliminary data.</text>
</comment>
<evidence type="ECO:0000256" key="4">
    <source>
        <dbReference type="SAM" id="Phobius"/>
    </source>
</evidence>
<feature type="region of interest" description="Disordered" evidence="3">
    <location>
        <begin position="162"/>
        <end position="204"/>
    </location>
</feature>
<dbReference type="Gene3D" id="2.10.70.10">
    <property type="entry name" value="Complement Module, domain 1"/>
    <property type="match status" value="1"/>
</dbReference>
<keyword evidence="4" id="KW-0812">Transmembrane</keyword>
<keyword evidence="4" id="KW-0472">Membrane</keyword>
<accession>A0AAN9BHP0</accession>
<keyword evidence="4" id="KW-1133">Transmembrane helix</keyword>
<evidence type="ECO:0000256" key="2">
    <source>
        <dbReference type="PROSITE-ProRule" id="PRU00302"/>
    </source>
</evidence>
<name>A0AAN9BHP0_9CAEN</name>
<keyword evidence="2" id="KW-0768">Sushi</keyword>
<dbReference type="SUPFAM" id="SSF57535">
    <property type="entry name" value="Complement control module/SCR domain"/>
    <property type="match status" value="1"/>
</dbReference>
<dbReference type="Proteomes" id="UP001374579">
    <property type="component" value="Unassembled WGS sequence"/>
</dbReference>
<dbReference type="Pfam" id="PF00084">
    <property type="entry name" value="Sushi"/>
    <property type="match status" value="1"/>
</dbReference>
<feature type="compositionally biased region" description="Low complexity" evidence="3">
    <location>
        <begin position="28"/>
        <end position="43"/>
    </location>
</feature>
<evidence type="ECO:0000256" key="1">
    <source>
        <dbReference type="ARBA" id="ARBA00023157"/>
    </source>
</evidence>
<organism evidence="6 7">
    <name type="scientific">Littorina saxatilis</name>
    <dbReference type="NCBI Taxonomy" id="31220"/>
    <lineage>
        <taxon>Eukaryota</taxon>
        <taxon>Metazoa</taxon>
        <taxon>Spiralia</taxon>
        <taxon>Lophotrochozoa</taxon>
        <taxon>Mollusca</taxon>
        <taxon>Gastropoda</taxon>
        <taxon>Caenogastropoda</taxon>
        <taxon>Littorinimorpha</taxon>
        <taxon>Littorinoidea</taxon>
        <taxon>Littorinidae</taxon>
        <taxon>Littorina</taxon>
    </lineage>
</organism>
<keyword evidence="7" id="KW-1185">Reference proteome</keyword>
<dbReference type="InterPro" id="IPR000436">
    <property type="entry name" value="Sushi_SCR_CCP_dom"/>
</dbReference>
<evidence type="ECO:0000313" key="6">
    <source>
        <dbReference type="EMBL" id="KAK7105855.1"/>
    </source>
</evidence>
<dbReference type="EMBL" id="JBAMIC010000007">
    <property type="protein sequence ID" value="KAK7105855.1"/>
    <property type="molecule type" value="Genomic_DNA"/>
</dbReference>
<sequence length="223" mass="24552">MMSTSDNFSATLLPSSLVSDLFPSASMTPTGSTTTSGPTTTPSIDQVTCGGDAVLVGGNTTMRLLAPHVVVYACKPGYQETGDGVNVIECNSNTWKPSTPLQCVLVEEEEEPVKEVPTWIPALIILMVIFLVVVVVVVVVVAVWVCRGNHFRQPITTWQQEEQEQNQQEHLQPRPPTPKKPEKTTRRWPWQRPSKPPPGHFGLDGVAWTVSPDDSILPVKRRF</sequence>
<dbReference type="PROSITE" id="PS50923">
    <property type="entry name" value="SUSHI"/>
    <property type="match status" value="1"/>
</dbReference>
<protein>
    <recommendedName>
        <fullName evidence="5">Sushi domain-containing protein</fullName>
    </recommendedName>
</protein>
<comment type="caution">
    <text evidence="2">Lacks conserved residue(s) required for the propagation of feature annotation.</text>
</comment>
<evidence type="ECO:0000256" key="3">
    <source>
        <dbReference type="SAM" id="MobiDB-lite"/>
    </source>
</evidence>
<gene>
    <name evidence="6" type="ORF">V1264_017181</name>
</gene>
<feature type="region of interest" description="Disordered" evidence="3">
    <location>
        <begin position="23"/>
        <end position="45"/>
    </location>
</feature>
<evidence type="ECO:0000313" key="7">
    <source>
        <dbReference type="Proteomes" id="UP001374579"/>
    </source>
</evidence>
<dbReference type="InterPro" id="IPR035976">
    <property type="entry name" value="Sushi/SCR/CCP_sf"/>
</dbReference>
<keyword evidence="1" id="KW-1015">Disulfide bond</keyword>
<reference evidence="6 7" key="1">
    <citation type="submission" date="2024-02" db="EMBL/GenBank/DDBJ databases">
        <title>Chromosome-scale genome assembly of the rough periwinkle Littorina saxatilis.</title>
        <authorList>
            <person name="De Jode A."/>
            <person name="Faria R."/>
            <person name="Formenti G."/>
            <person name="Sims Y."/>
            <person name="Smith T.P."/>
            <person name="Tracey A."/>
            <person name="Wood J.M.D."/>
            <person name="Zagrodzka Z.B."/>
            <person name="Johannesson K."/>
            <person name="Butlin R.K."/>
            <person name="Leder E.H."/>
        </authorList>
    </citation>
    <scope>NUCLEOTIDE SEQUENCE [LARGE SCALE GENOMIC DNA]</scope>
    <source>
        <strain evidence="6">Snail1</strain>
        <tissue evidence="6">Muscle</tissue>
    </source>
</reference>
<feature type="transmembrane region" description="Helical" evidence="4">
    <location>
        <begin position="119"/>
        <end position="145"/>
    </location>
</feature>
<evidence type="ECO:0000259" key="5">
    <source>
        <dbReference type="PROSITE" id="PS50923"/>
    </source>
</evidence>
<feature type="domain" description="Sushi" evidence="5">
    <location>
        <begin position="47"/>
        <end position="105"/>
    </location>
</feature>
<dbReference type="AlphaFoldDB" id="A0AAN9BHP0"/>